<dbReference type="InterPro" id="IPR016134">
    <property type="entry name" value="Dockerin_dom"/>
</dbReference>
<evidence type="ECO:0000259" key="1">
    <source>
        <dbReference type="PROSITE" id="PS51766"/>
    </source>
</evidence>
<comment type="caution">
    <text evidence="2">The sequence shown here is derived from an EMBL/GenBank/DDBJ whole genome shotgun (WGS) entry which is preliminary data.</text>
</comment>
<protein>
    <submittedName>
        <fullName evidence="2">M12 family metallo-peptidase</fullName>
    </submittedName>
</protein>
<reference evidence="2" key="1">
    <citation type="submission" date="2023-09" db="EMBL/GenBank/DDBJ databases">
        <title>Paucibacter sp. APW11 Genome sequencing and assembly.</title>
        <authorList>
            <person name="Kim I."/>
        </authorList>
    </citation>
    <scope>NUCLEOTIDE SEQUENCE</scope>
    <source>
        <strain evidence="2">APW11</strain>
    </source>
</reference>
<dbReference type="SUPFAM" id="SSF55486">
    <property type="entry name" value="Metalloproteases ('zincins'), catalytic domain"/>
    <property type="match status" value="1"/>
</dbReference>
<sequence>MTQQRSTRRQAQGRNAALQRPGRSIANGVFVLCMALAAGVPLAQAADRLSPIQTQTNGSYWHDLRLTPAKQSAKGAVAVLQPRQFRAVTLDRSGFAALTATAPLERSSAAALSPLEVSLPHPDGGFQRFALVESPVMEPELAAKHPEIKTYAGKGIDDPHASLRLDLTPLGLHASVRSPGGAWYIDPYYHLDDSVYAVYRSRELPNPHGTGLNEAMENAPHLALTRGFYQAGDTVELSGFGFAPGATVTVTVHNPEQDSSPRQTQSVVAAADGSFHTSLIADPSRNLGAYEITASDGTTTSSTAYHVLADGLAPTASSGTQLRTYRLALLTDPSYATYFGGSANVTAAKVSLINRVTQVYESETSIRLMLINNNDALNLDTAAQMTGTNGPCGGAACFTASQAASCGSGTLTRNRQVVGLLAGASNFDIGHIALGLNGGGIASLGVVGGSSKAQGCTGVPTPVGDFYAVDYVAHEMGHQFAGNHTFNGTISNCSAGNRNPGTSVEPGSGSSIMAYAGICGTDNLQPHSDAYWSQRSFDEITTYTSSAESNLNEVQMGVLSGFTANGMQFQLRYNGNTSAPIVRGSNFTTGGVKAAIEGIPGWPSGGTVNITTLSDNAFTITFGGSLAATNVPSLELVGCTSPCTGKVGEITAGGRTTKGGISVTPTGNTAPVVTVPAGYTVPVRTPFALTGSAADAEDGTLTYMWEQNDRGAANGTGLISNSKVDGPLFRQFGTRAVVSGTDTLLYGSPGENIATSNPTRVFPDMGQILANNTNAETGACPPASATPTATEIECFSEFLPTAAYVGFAGTNASPASLNFKLTARDGHGGVGSASTKLTLAPNAGPFLVTSPNSAVTLNAGSLQTIGWSVANTNAAPVNTADVKITLSVDGGNTWPYTLAASTPNTGTASVTLPLLATSKARVKVEAIGNIFFDVSNADFTIRLLGDLNKDGVVDCADLAIVRASLGKKAGQPGFDARADFNNDGVVDIRDLSAVSQKLPAGTVCK</sequence>
<dbReference type="CDD" id="cd14254">
    <property type="entry name" value="Dockerin_II"/>
    <property type="match status" value="1"/>
</dbReference>
<dbReference type="InterPro" id="IPR002105">
    <property type="entry name" value="Dockerin_1_rpt"/>
</dbReference>
<dbReference type="Gene3D" id="3.40.390.10">
    <property type="entry name" value="Collagenase (Catalytic Domain)"/>
    <property type="match status" value="1"/>
</dbReference>
<dbReference type="Proteomes" id="UP001246372">
    <property type="component" value="Unassembled WGS sequence"/>
</dbReference>
<dbReference type="PROSITE" id="PS00018">
    <property type="entry name" value="EF_HAND_1"/>
    <property type="match status" value="2"/>
</dbReference>
<dbReference type="InterPro" id="IPR024079">
    <property type="entry name" value="MetalloPept_cat_dom_sf"/>
</dbReference>
<dbReference type="Pfam" id="PF13574">
    <property type="entry name" value="Reprolysin_2"/>
    <property type="match status" value="1"/>
</dbReference>
<accession>A0ABU3PAW8</accession>
<evidence type="ECO:0000313" key="2">
    <source>
        <dbReference type="EMBL" id="MDT8999726.1"/>
    </source>
</evidence>
<keyword evidence="3" id="KW-1185">Reference proteome</keyword>
<dbReference type="Gene3D" id="2.60.40.230">
    <property type="entry name" value="Neocarzinostatin-like"/>
    <property type="match status" value="1"/>
</dbReference>
<dbReference type="EMBL" id="JAVXZY010000003">
    <property type="protein sequence ID" value="MDT8999726.1"/>
    <property type="molecule type" value="Genomic_DNA"/>
</dbReference>
<gene>
    <name evidence="2" type="ORF">RQP53_10650</name>
</gene>
<dbReference type="InterPro" id="IPR036439">
    <property type="entry name" value="Dockerin_dom_sf"/>
</dbReference>
<dbReference type="PROSITE" id="PS51766">
    <property type="entry name" value="DOCKERIN"/>
    <property type="match status" value="1"/>
</dbReference>
<name>A0ABU3PAW8_9BURK</name>
<evidence type="ECO:0000313" key="3">
    <source>
        <dbReference type="Proteomes" id="UP001246372"/>
    </source>
</evidence>
<organism evidence="2 3">
    <name type="scientific">Roseateles aquae</name>
    <dbReference type="NCBI Taxonomy" id="3077235"/>
    <lineage>
        <taxon>Bacteria</taxon>
        <taxon>Pseudomonadati</taxon>
        <taxon>Pseudomonadota</taxon>
        <taxon>Betaproteobacteria</taxon>
        <taxon>Burkholderiales</taxon>
        <taxon>Sphaerotilaceae</taxon>
        <taxon>Roseateles</taxon>
    </lineage>
</organism>
<dbReference type="SUPFAM" id="SSF63446">
    <property type="entry name" value="Type I dockerin domain"/>
    <property type="match status" value="1"/>
</dbReference>
<feature type="domain" description="Dockerin" evidence="1">
    <location>
        <begin position="940"/>
        <end position="1005"/>
    </location>
</feature>
<dbReference type="Gene3D" id="1.10.1330.10">
    <property type="entry name" value="Dockerin domain"/>
    <property type="match status" value="1"/>
</dbReference>
<dbReference type="RefSeq" id="WP_315650283.1">
    <property type="nucleotide sequence ID" value="NZ_JAVXZY010000003.1"/>
</dbReference>
<proteinExistence type="predicted"/>
<dbReference type="InterPro" id="IPR018247">
    <property type="entry name" value="EF_Hand_1_Ca_BS"/>
</dbReference>
<dbReference type="Pfam" id="PF00404">
    <property type="entry name" value="Dockerin_1"/>
    <property type="match status" value="1"/>
</dbReference>